<keyword evidence="1" id="KW-0175">Coiled coil</keyword>
<evidence type="ECO:0000256" key="1">
    <source>
        <dbReference type="SAM" id="Coils"/>
    </source>
</evidence>
<dbReference type="GO" id="GO:0003677">
    <property type="term" value="F:DNA binding"/>
    <property type="evidence" value="ECO:0007669"/>
    <property type="project" value="InterPro"/>
</dbReference>
<feature type="region of interest" description="Disordered" evidence="2">
    <location>
        <begin position="345"/>
        <end position="530"/>
    </location>
</feature>
<evidence type="ECO:0000256" key="2">
    <source>
        <dbReference type="SAM" id="MobiDB-lite"/>
    </source>
</evidence>
<name>A0A8D8A1U5_CULPI</name>
<feature type="compositionally biased region" description="Basic and acidic residues" evidence="2">
    <location>
        <begin position="118"/>
        <end position="138"/>
    </location>
</feature>
<feature type="domain" description="BEN" evidence="3">
    <location>
        <begin position="227"/>
        <end position="337"/>
    </location>
</feature>
<evidence type="ECO:0000259" key="3">
    <source>
        <dbReference type="PROSITE" id="PS51457"/>
    </source>
</evidence>
<accession>A0A8D8A1U5</accession>
<dbReference type="InterPro" id="IPR018379">
    <property type="entry name" value="BEN_domain"/>
</dbReference>
<reference evidence="4" key="1">
    <citation type="submission" date="2021-05" db="EMBL/GenBank/DDBJ databases">
        <authorList>
            <person name="Alioto T."/>
            <person name="Alioto T."/>
            <person name="Gomez Garrido J."/>
        </authorList>
    </citation>
    <scope>NUCLEOTIDE SEQUENCE</scope>
</reference>
<organism evidence="4">
    <name type="scientific">Culex pipiens</name>
    <name type="common">House mosquito</name>
    <dbReference type="NCBI Taxonomy" id="7175"/>
    <lineage>
        <taxon>Eukaryota</taxon>
        <taxon>Metazoa</taxon>
        <taxon>Ecdysozoa</taxon>
        <taxon>Arthropoda</taxon>
        <taxon>Hexapoda</taxon>
        <taxon>Insecta</taxon>
        <taxon>Pterygota</taxon>
        <taxon>Neoptera</taxon>
        <taxon>Endopterygota</taxon>
        <taxon>Diptera</taxon>
        <taxon>Nematocera</taxon>
        <taxon>Culicoidea</taxon>
        <taxon>Culicidae</taxon>
        <taxon>Culicinae</taxon>
        <taxon>Culicini</taxon>
        <taxon>Culex</taxon>
        <taxon>Culex</taxon>
    </lineage>
</organism>
<dbReference type="EMBL" id="HBUE01009947">
    <property type="protein sequence ID" value="CAG6447784.1"/>
    <property type="molecule type" value="Transcribed_RNA"/>
</dbReference>
<dbReference type="PROSITE" id="PS51457">
    <property type="entry name" value="BEN"/>
    <property type="match status" value="1"/>
</dbReference>
<feature type="compositionally biased region" description="Polar residues" evidence="2">
    <location>
        <begin position="440"/>
        <end position="457"/>
    </location>
</feature>
<sequence>MPPKRRVKLPQSDTEKQQREGANAKNVGYLKEKLAQIQSQLKEEEGRAGTSADNSFSDEDAMENGIPTDDELVRPPSPARSDGLEGQDLDENGEESSQERSVLMDDLEEVNSAQDINSEERSFADESSSSRDIFEDSPRAAIPPSNQLNKDAPEPEGERIEEVVPKAEYDKLFQKLSKKRVEYLNLRKRFQKLEIQYAELKEVCSDQAKENYKLRNDGEEVELFAAEDGIQLTSVQIKDISLASKNPFVFAQNLAVAIFGPQTLRQMSVTGRAWTQSSDKIAKPKIPENVLNFIYSKVLERVMFEKGPNKSAVLASAKPAQINRALAEKISNLRKAHRLRLANERAAGAPYLPPAQSSDDEEPGPALPGKLPKASAGRSEKKSDTQSGATGIKEKPSQNQPDDQFVAPAGLGKTARTDSMLHRKSLAQTQPVSARLVPTKNRSMLETMSSGQLSQPVGRSFDTKEVSQKSELGKVDENRKSSSHIQPQRLQPEIANRSLHSRVENNRAPQKKISDPQKISDSQKKISDSQKKIIYSQKISDSQKKIIYSQKKIICSQK</sequence>
<feature type="compositionally biased region" description="Basic and acidic residues" evidence="2">
    <location>
        <begin position="151"/>
        <end position="160"/>
    </location>
</feature>
<feature type="coiled-coil region" evidence="1">
    <location>
        <begin position="176"/>
        <end position="210"/>
    </location>
</feature>
<feature type="region of interest" description="Disordered" evidence="2">
    <location>
        <begin position="1"/>
        <end position="160"/>
    </location>
</feature>
<proteinExistence type="predicted"/>
<feature type="compositionally biased region" description="Basic and acidic residues" evidence="2">
    <location>
        <begin position="461"/>
        <end position="480"/>
    </location>
</feature>
<feature type="compositionally biased region" description="Acidic residues" evidence="2">
    <location>
        <begin position="85"/>
        <end position="96"/>
    </location>
</feature>
<dbReference type="Gene3D" id="1.10.10.2590">
    <property type="entry name" value="BEN domain"/>
    <property type="match status" value="1"/>
</dbReference>
<protein>
    <submittedName>
        <fullName evidence="4">(northern house mosquito) hypothetical protein</fullName>
    </submittedName>
</protein>
<dbReference type="AlphaFoldDB" id="A0A8D8A1U5"/>
<feature type="compositionally biased region" description="Basic and acidic residues" evidence="2">
    <location>
        <begin position="521"/>
        <end position="530"/>
    </location>
</feature>
<evidence type="ECO:0000313" key="4">
    <source>
        <dbReference type="EMBL" id="CAG6447784.1"/>
    </source>
</evidence>